<name>A0A0A9B811_ARUDO</name>
<dbReference type="Gene3D" id="3.40.50.2000">
    <property type="entry name" value="Glycogen Phosphorylase B"/>
    <property type="match status" value="2"/>
</dbReference>
<sequence>MDGGVDGEDRRSKVQDLKAKAKAALEHGGSSYMNLEKMVQLAV</sequence>
<accession>A0A0A9B811</accession>
<reference evidence="1" key="1">
    <citation type="submission" date="2014-09" db="EMBL/GenBank/DDBJ databases">
        <authorList>
            <person name="Magalhaes I.L.F."/>
            <person name="Oliveira U."/>
            <person name="Santos F.R."/>
            <person name="Vidigal T.H.D.A."/>
            <person name="Brescovit A.D."/>
            <person name="Santos A.J."/>
        </authorList>
    </citation>
    <scope>NUCLEOTIDE SEQUENCE</scope>
    <source>
        <tissue evidence="1">Shoot tissue taken approximately 20 cm above the soil surface</tissue>
    </source>
</reference>
<dbReference type="AlphaFoldDB" id="A0A0A9B811"/>
<proteinExistence type="predicted"/>
<organism evidence="1">
    <name type="scientific">Arundo donax</name>
    <name type="common">Giant reed</name>
    <name type="synonym">Donax arundinaceus</name>
    <dbReference type="NCBI Taxonomy" id="35708"/>
    <lineage>
        <taxon>Eukaryota</taxon>
        <taxon>Viridiplantae</taxon>
        <taxon>Streptophyta</taxon>
        <taxon>Embryophyta</taxon>
        <taxon>Tracheophyta</taxon>
        <taxon>Spermatophyta</taxon>
        <taxon>Magnoliopsida</taxon>
        <taxon>Liliopsida</taxon>
        <taxon>Poales</taxon>
        <taxon>Poaceae</taxon>
        <taxon>PACMAD clade</taxon>
        <taxon>Arundinoideae</taxon>
        <taxon>Arundineae</taxon>
        <taxon>Arundo</taxon>
    </lineage>
</organism>
<protein>
    <submittedName>
        <fullName evidence="1">Uncharacterized protein</fullName>
    </submittedName>
</protein>
<reference evidence="1" key="2">
    <citation type="journal article" date="2015" name="Data Brief">
        <title>Shoot transcriptome of the giant reed, Arundo donax.</title>
        <authorList>
            <person name="Barrero R.A."/>
            <person name="Guerrero F.D."/>
            <person name="Moolhuijzen P."/>
            <person name="Goolsby J.A."/>
            <person name="Tidwell J."/>
            <person name="Bellgard S.E."/>
            <person name="Bellgard M.I."/>
        </authorList>
    </citation>
    <scope>NUCLEOTIDE SEQUENCE</scope>
    <source>
        <tissue evidence="1">Shoot tissue taken approximately 20 cm above the soil surface</tissue>
    </source>
</reference>
<dbReference type="EMBL" id="GBRH01240530">
    <property type="protein sequence ID" value="JAD57365.1"/>
    <property type="molecule type" value="Transcribed_RNA"/>
</dbReference>
<evidence type="ECO:0000313" key="1">
    <source>
        <dbReference type="EMBL" id="JAD57365.1"/>
    </source>
</evidence>